<dbReference type="Gene3D" id="3.60.21.10">
    <property type="match status" value="1"/>
</dbReference>
<dbReference type="InterPro" id="IPR047129">
    <property type="entry name" value="PPA2-like"/>
</dbReference>
<dbReference type="EMBL" id="BPVZ01000070">
    <property type="protein sequence ID" value="GKV25898.1"/>
    <property type="molecule type" value="Genomic_DNA"/>
</dbReference>
<dbReference type="AlphaFoldDB" id="A0AAV5KN73"/>
<dbReference type="GO" id="GO:0004722">
    <property type="term" value="F:protein serine/threonine phosphatase activity"/>
    <property type="evidence" value="ECO:0007669"/>
    <property type="project" value="InterPro"/>
</dbReference>
<comment type="caution">
    <text evidence="1">The sequence shown here is derived from an EMBL/GenBank/DDBJ whole genome shotgun (WGS) entry which is preliminary data.</text>
</comment>
<protein>
    <submittedName>
        <fullName evidence="1">Uncharacterized protein</fullName>
    </submittedName>
</protein>
<dbReference type="SUPFAM" id="SSF56300">
    <property type="entry name" value="Metallo-dependent phosphatases"/>
    <property type="match status" value="1"/>
</dbReference>
<dbReference type="InterPro" id="IPR029052">
    <property type="entry name" value="Metallo-depent_PP-like"/>
</dbReference>
<dbReference type="Proteomes" id="UP001054252">
    <property type="component" value="Unassembled WGS sequence"/>
</dbReference>
<proteinExistence type="predicted"/>
<organism evidence="1 2">
    <name type="scientific">Rubroshorea leprosula</name>
    <dbReference type="NCBI Taxonomy" id="152421"/>
    <lineage>
        <taxon>Eukaryota</taxon>
        <taxon>Viridiplantae</taxon>
        <taxon>Streptophyta</taxon>
        <taxon>Embryophyta</taxon>
        <taxon>Tracheophyta</taxon>
        <taxon>Spermatophyta</taxon>
        <taxon>Magnoliopsida</taxon>
        <taxon>eudicotyledons</taxon>
        <taxon>Gunneridae</taxon>
        <taxon>Pentapetalae</taxon>
        <taxon>rosids</taxon>
        <taxon>malvids</taxon>
        <taxon>Malvales</taxon>
        <taxon>Dipterocarpaceae</taxon>
        <taxon>Rubroshorea</taxon>
    </lineage>
</organism>
<gene>
    <name evidence="1" type="ORF">SLEP1_g35278</name>
</gene>
<reference evidence="1 2" key="1">
    <citation type="journal article" date="2021" name="Commun. Biol.">
        <title>The genome of Shorea leprosula (Dipterocarpaceae) highlights the ecological relevance of drought in aseasonal tropical rainforests.</title>
        <authorList>
            <person name="Ng K.K.S."/>
            <person name="Kobayashi M.J."/>
            <person name="Fawcett J.A."/>
            <person name="Hatakeyama M."/>
            <person name="Paape T."/>
            <person name="Ng C.H."/>
            <person name="Ang C.C."/>
            <person name="Tnah L.H."/>
            <person name="Lee C.T."/>
            <person name="Nishiyama T."/>
            <person name="Sese J."/>
            <person name="O'Brien M.J."/>
            <person name="Copetti D."/>
            <person name="Mohd Noor M.I."/>
            <person name="Ong R.C."/>
            <person name="Putra M."/>
            <person name="Sireger I.Z."/>
            <person name="Indrioko S."/>
            <person name="Kosugi Y."/>
            <person name="Izuno A."/>
            <person name="Isagi Y."/>
            <person name="Lee S.L."/>
            <person name="Shimizu K.K."/>
        </authorList>
    </citation>
    <scope>NUCLEOTIDE SEQUENCE [LARGE SCALE GENOMIC DNA]</scope>
    <source>
        <strain evidence="1">214</strain>
    </source>
</reference>
<evidence type="ECO:0000313" key="1">
    <source>
        <dbReference type="EMBL" id="GKV25898.1"/>
    </source>
</evidence>
<name>A0AAV5KN73_9ROSI</name>
<keyword evidence="2" id="KW-1185">Reference proteome</keyword>
<accession>A0AAV5KN73</accession>
<dbReference type="PANTHER" id="PTHR45619">
    <property type="entry name" value="SERINE/THREONINE-PROTEIN PHOSPHATASE PP2A-RELATED"/>
    <property type="match status" value="1"/>
</dbReference>
<sequence>MEGKIYGVVGEVLIVFLFDVRAVCEKTKEILMEESNVQPVKSPVTICGDIHGQFHDLAELFQIGGKVSVLTMTFYSLLLFQLRAFPK</sequence>
<evidence type="ECO:0000313" key="2">
    <source>
        <dbReference type="Proteomes" id="UP001054252"/>
    </source>
</evidence>